<dbReference type="CDD" id="cd11378">
    <property type="entry name" value="DUF296"/>
    <property type="match status" value="1"/>
</dbReference>
<proteinExistence type="predicted"/>
<dbReference type="PROSITE" id="PS51742">
    <property type="entry name" value="PPC"/>
    <property type="match status" value="1"/>
</dbReference>
<dbReference type="GO" id="GO:0003677">
    <property type="term" value="F:DNA binding"/>
    <property type="evidence" value="ECO:0007669"/>
    <property type="project" value="UniProtKB-KW"/>
</dbReference>
<accession>A0A7Y8GYI9</accession>
<comment type="caution">
    <text evidence="2">The sequence shown here is derived from an EMBL/GenBank/DDBJ whole genome shotgun (WGS) entry which is preliminary data.</text>
</comment>
<dbReference type="RefSeq" id="WP_177136413.1">
    <property type="nucleotide sequence ID" value="NZ_VYGV01000013.1"/>
</dbReference>
<sequence length="141" mass="14508">MKTLPLRLTPGQDLREALEAAVRAQGFQAAFVLSGIGSLVDARIRFAGADEPLCICGDSEILSLSGTVGVGAAGDAGRGHSHLHMAVAAATGEVFGGHVAPGCRVRTTAEVLLALLPEWAFTREPDAATGYAELVVKAREG</sequence>
<dbReference type="Proteomes" id="UP000545507">
    <property type="component" value="Unassembled WGS sequence"/>
</dbReference>
<keyword evidence="2" id="KW-0238">DNA-binding</keyword>
<dbReference type="InterPro" id="IPR005175">
    <property type="entry name" value="PPC_dom"/>
</dbReference>
<name>A0A7Y8GYI9_9BURK</name>
<dbReference type="Gene3D" id="3.30.1330.80">
    <property type="entry name" value="Hypothetical protein, similar to alpha- acetolactate decarboxylase, domain 2"/>
    <property type="match status" value="1"/>
</dbReference>
<evidence type="ECO:0000313" key="3">
    <source>
        <dbReference type="Proteomes" id="UP000545507"/>
    </source>
</evidence>
<dbReference type="PANTHER" id="PTHR34988:SF1">
    <property type="entry name" value="DNA-BINDING PROTEIN"/>
    <property type="match status" value="1"/>
</dbReference>
<dbReference type="SUPFAM" id="SSF117856">
    <property type="entry name" value="AF0104/ALDC/Ptd012-like"/>
    <property type="match status" value="1"/>
</dbReference>
<organism evidence="2 3">
    <name type="scientific">Hydrogenophaga aromaticivorans</name>
    <dbReference type="NCBI Taxonomy" id="2610898"/>
    <lineage>
        <taxon>Bacteria</taxon>
        <taxon>Pseudomonadati</taxon>
        <taxon>Pseudomonadota</taxon>
        <taxon>Betaproteobacteria</taxon>
        <taxon>Burkholderiales</taxon>
        <taxon>Comamonadaceae</taxon>
        <taxon>Hydrogenophaga</taxon>
    </lineage>
</organism>
<feature type="domain" description="PPC" evidence="1">
    <location>
        <begin position="1"/>
        <end position="137"/>
    </location>
</feature>
<dbReference type="Pfam" id="PF03479">
    <property type="entry name" value="PCC"/>
    <property type="match status" value="1"/>
</dbReference>
<gene>
    <name evidence="2" type="ORF">F3K02_14810</name>
</gene>
<dbReference type="PANTHER" id="PTHR34988">
    <property type="entry name" value="PROTEIN, PUTATIVE-RELATED"/>
    <property type="match status" value="1"/>
</dbReference>
<protein>
    <submittedName>
        <fullName evidence="2">DNA-binding protein</fullName>
    </submittedName>
</protein>
<evidence type="ECO:0000313" key="2">
    <source>
        <dbReference type="EMBL" id="NWF46509.1"/>
    </source>
</evidence>
<dbReference type="EMBL" id="VYGV01000013">
    <property type="protein sequence ID" value="NWF46509.1"/>
    <property type="molecule type" value="Genomic_DNA"/>
</dbReference>
<dbReference type="AlphaFoldDB" id="A0A7Y8GYI9"/>
<keyword evidence="3" id="KW-1185">Reference proteome</keyword>
<reference evidence="2 3" key="1">
    <citation type="submission" date="2019-09" db="EMBL/GenBank/DDBJ databases">
        <title>Hydrogenophaga aromatica sp. nov., isolated from a para-xylene-degrading enrichment culture.</title>
        <authorList>
            <person name="Tancsics A."/>
            <person name="Banerjee S."/>
        </authorList>
    </citation>
    <scope>NUCLEOTIDE SEQUENCE [LARGE SCALE GENOMIC DNA]</scope>
    <source>
        <strain evidence="2 3">D2P1</strain>
    </source>
</reference>
<evidence type="ECO:0000259" key="1">
    <source>
        <dbReference type="PROSITE" id="PS51742"/>
    </source>
</evidence>